<evidence type="ECO:0000313" key="19">
    <source>
        <dbReference type="Proteomes" id="UP000694580"/>
    </source>
</evidence>
<dbReference type="PROSITE" id="PS50056">
    <property type="entry name" value="TYR_PHOSPHATASE_2"/>
    <property type="match status" value="1"/>
</dbReference>
<dbReference type="Pfam" id="PF00782">
    <property type="entry name" value="DSPc"/>
    <property type="match status" value="1"/>
</dbReference>
<gene>
    <name evidence="18" type="primary">DUSP12</name>
</gene>
<dbReference type="PROSITE" id="PS50054">
    <property type="entry name" value="TYR_PHOSPHATASE_DUAL"/>
    <property type="match status" value="1"/>
</dbReference>
<evidence type="ECO:0000256" key="14">
    <source>
        <dbReference type="ARBA" id="ARBA00068797"/>
    </source>
</evidence>
<dbReference type="RefSeq" id="XP_028857139.1">
    <property type="nucleotide sequence ID" value="XM_029001306.1"/>
</dbReference>
<comment type="catalytic activity">
    <reaction evidence="12">
        <text>O-phospho-L-tyrosyl-[protein] + H2O = L-tyrosyl-[protein] + phosphate</text>
        <dbReference type="Rhea" id="RHEA:10684"/>
        <dbReference type="Rhea" id="RHEA-COMP:10136"/>
        <dbReference type="Rhea" id="RHEA-COMP:20101"/>
        <dbReference type="ChEBI" id="CHEBI:15377"/>
        <dbReference type="ChEBI" id="CHEBI:43474"/>
        <dbReference type="ChEBI" id="CHEBI:46858"/>
        <dbReference type="ChEBI" id="CHEBI:61978"/>
        <dbReference type="EC" id="3.1.3.48"/>
    </reaction>
</comment>
<dbReference type="PANTHER" id="PTHR45848">
    <property type="entry name" value="DUAL SPECIFICITY PROTEIN PHOSPHATASE 12 FAMILY MEMBER"/>
    <property type="match status" value="1"/>
</dbReference>
<dbReference type="InterPro" id="IPR020422">
    <property type="entry name" value="TYR_PHOSPHATASE_DUAL_dom"/>
</dbReference>
<evidence type="ECO:0000256" key="12">
    <source>
        <dbReference type="ARBA" id="ARBA00051722"/>
    </source>
</evidence>
<evidence type="ECO:0000256" key="9">
    <source>
        <dbReference type="ARBA" id="ARBA00023242"/>
    </source>
</evidence>
<comment type="catalytic activity">
    <reaction evidence="10">
        <text>O-phospho-L-seryl-[protein] + H2O = L-seryl-[protein] + phosphate</text>
        <dbReference type="Rhea" id="RHEA:20629"/>
        <dbReference type="Rhea" id="RHEA-COMP:9863"/>
        <dbReference type="Rhea" id="RHEA-COMP:11604"/>
        <dbReference type="ChEBI" id="CHEBI:15377"/>
        <dbReference type="ChEBI" id="CHEBI:29999"/>
        <dbReference type="ChEBI" id="CHEBI:43474"/>
        <dbReference type="ChEBI" id="CHEBI:83421"/>
        <dbReference type="EC" id="3.1.3.16"/>
    </reaction>
</comment>
<feature type="domain" description="Tyrosine specific protein phosphatases" evidence="17">
    <location>
        <begin position="58"/>
        <end position="122"/>
    </location>
</feature>
<evidence type="ECO:0000259" key="16">
    <source>
        <dbReference type="PROSITE" id="PS50054"/>
    </source>
</evidence>
<reference evidence="18" key="2">
    <citation type="submission" date="2025-08" db="UniProtKB">
        <authorList>
            <consortium name="Ensembl"/>
        </authorList>
    </citation>
    <scope>IDENTIFICATION</scope>
</reference>
<keyword evidence="8" id="KW-0904">Protein phosphatase</keyword>
<evidence type="ECO:0000256" key="11">
    <source>
        <dbReference type="ARBA" id="ARBA00048336"/>
    </source>
</evidence>
<dbReference type="GO" id="GO:0005634">
    <property type="term" value="C:nucleus"/>
    <property type="evidence" value="ECO:0007669"/>
    <property type="project" value="UniProtKB-SubCell"/>
</dbReference>
<evidence type="ECO:0000256" key="10">
    <source>
        <dbReference type="ARBA" id="ARBA00047761"/>
    </source>
</evidence>
<reference evidence="18" key="3">
    <citation type="submission" date="2025-09" db="UniProtKB">
        <authorList>
            <consortium name="Ensembl"/>
        </authorList>
    </citation>
    <scope>IDENTIFICATION</scope>
</reference>
<dbReference type="GeneID" id="114802420"/>
<evidence type="ECO:0000256" key="15">
    <source>
        <dbReference type="PIRSR" id="PIRSR000941-50"/>
    </source>
</evidence>
<dbReference type="InterPro" id="IPR000387">
    <property type="entry name" value="Tyr_Pase_dom"/>
</dbReference>
<dbReference type="InterPro" id="IPR029021">
    <property type="entry name" value="Prot-tyrosine_phosphatase-like"/>
</dbReference>
<organism evidence="18 19">
    <name type="scientific">Denticeps clupeoides</name>
    <name type="common">denticle herring</name>
    <dbReference type="NCBI Taxonomy" id="299321"/>
    <lineage>
        <taxon>Eukaryota</taxon>
        <taxon>Metazoa</taxon>
        <taxon>Chordata</taxon>
        <taxon>Craniata</taxon>
        <taxon>Vertebrata</taxon>
        <taxon>Euteleostomi</taxon>
        <taxon>Actinopterygii</taxon>
        <taxon>Neopterygii</taxon>
        <taxon>Teleostei</taxon>
        <taxon>Clupei</taxon>
        <taxon>Clupeiformes</taxon>
        <taxon>Denticipitoidei</taxon>
        <taxon>Denticipitidae</taxon>
        <taxon>Denticeps</taxon>
    </lineage>
</organism>
<dbReference type="InterPro" id="IPR016130">
    <property type="entry name" value="Tyr_Pase_AS"/>
</dbReference>
<dbReference type="EC" id="3.1.3.16" evidence="5"/>
<keyword evidence="9" id="KW-0539">Nucleus</keyword>
<feature type="domain" description="Tyrosine-protein phosphatase" evidence="16">
    <location>
        <begin position="1"/>
        <end position="141"/>
    </location>
</feature>
<evidence type="ECO:0000256" key="6">
    <source>
        <dbReference type="ARBA" id="ARBA00022490"/>
    </source>
</evidence>
<keyword evidence="19" id="KW-1185">Reference proteome</keyword>
<dbReference type="SUPFAM" id="SSF52799">
    <property type="entry name" value="(Phosphotyrosine protein) phosphatases II"/>
    <property type="match status" value="1"/>
</dbReference>
<dbReference type="Gene3D" id="3.90.190.10">
    <property type="entry name" value="Protein tyrosine phosphatase superfamily"/>
    <property type="match status" value="1"/>
</dbReference>
<evidence type="ECO:0000256" key="8">
    <source>
        <dbReference type="ARBA" id="ARBA00022912"/>
    </source>
</evidence>
<dbReference type="InterPro" id="IPR000340">
    <property type="entry name" value="Dual-sp_phosphatase_cat-dom"/>
</dbReference>
<accession>A0AAY4CVY1</accession>
<evidence type="ECO:0000256" key="7">
    <source>
        <dbReference type="ARBA" id="ARBA00022801"/>
    </source>
</evidence>
<evidence type="ECO:0000256" key="1">
    <source>
        <dbReference type="ARBA" id="ARBA00004123"/>
    </source>
</evidence>
<comment type="subcellular location">
    <subcellularLocation>
        <location evidence="2">Cytoplasm</location>
    </subcellularLocation>
    <subcellularLocation>
        <location evidence="1">Nucleus</location>
    </subcellularLocation>
</comment>
<sequence>MMIEVETGLYIGAACDIGDVERLNQLGITRVLTVDSQAAHLPEFIRTKFVQAFDDSSTDLLSRFDECHQFIEAGKGASSSVLVHCHAGQSRSAAIVTAYLMKTHKLSLEEAQCTLLRIKPDVRINQDFLDQLALYESMGCELDATTSLYKQFRLQKVTERYPELQTVPKEVFAADPGQMQTSETVYRCRKCRRVLFRGSSILSHCVGSGPVSFSHKKCERDSQVSTAGGRAQCTSLFIEPVQWMEEALLGVMDGQLLCPKCNSKLGSFNWYGEQCSCGKWVTPAFQMHKSRVDEIKPVSISALR</sequence>
<dbReference type="EC" id="3.1.3.48" evidence="4"/>
<evidence type="ECO:0000256" key="5">
    <source>
        <dbReference type="ARBA" id="ARBA00013081"/>
    </source>
</evidence>
<dbReference type="GO" id="GO:0004722">
    <property type="term" value="F:protein serine/threonine phosphatase activity"/>
    <property type="evidence" value="ECO:0007669"/>
    <property type="project" value="UniProtKB-EC"/>
</dbReference>
<keyword evidence="7" id="KW-0378">Hydrolase</keyword>
<evidence type="ECO:0000256" key="13">
    <source>
        <dbReference type="ARBA" id="ARBA00059753"/>
    </source>
</evidence>
<dbReference type="CDD" id="cd14520">
    <property type="entry name" value="DSP_DUSP12"/>
    <property type="match status" value="1"/>
</dbReference>
<dbReference type="PIRSF" id="PIRSF000941">
    <property type="entry name" value="DUSP12"/>
    <property type="match status" value="1"/>
</dbReference>
<dbReference type="SMART" id="SM00195">
    <property type="entry name" value="DSPc"/>
    <property type="match status" value="1"/>
</dbReference>
<comment type="similarity">
    <text evidence="3">Belongs to the protein-tyrosine phosphatase family. Non-receptor class dual specificity subfamily.</text>
</comment>
<dbReference type="PROSITE" id="PS00383">
    <property type="entry name" value="TYR_PHOSPHATASE_1"/>
    <property type="match status" value="1"/>
</dbReference>
<dbReference type="Ensembl" id="ENSDCDT00010046849.1">
    <property type="protein sequence ID" value="ENSDCDP00010037293.1"/>
    <property type="gene ID" value="ENSDCDG00010024329.1"/>
</dbReference>
<dbReference type="GO" id="GO:0005737">
    <property type="term" value="C:cytoplasm"/>
    <property type="evidence" value="ECO:0007669"/>
    <property type="project" value="UniProtKB-SubCell"/>
</dbReference>
<name>A0AAY4CVY1_9TELE</name>
<dbReference type="AlphaFoldDB" id="A0AAY4CVY1"/>
<evidence type="ECO:0000313" key="18">
    <source>
        <dbReference type="Ensembl" id="ENSDCDP00010037293.1"/>
    </source>
</evidence>
<comment type="catalytic activity">
    <reaction evidence="11">
        <text>O-phospho-L-threonyl-[protein] + H2O = L-threonyl-[protein] + phosphate</text>
        <dbReference type="Rhea" id="RHEA:47004"/>
        <dbReference type="Rhea" id="RHEA-COMP:11060"/>
        <dbReference type="Rhea" id="RHEA-COMP:11605"/>
        <dbReference type="ChEBI" id="CHEBI:15377"/>
        <dbReference type="ChEBI" id="CHEBI:30013"/>
        <dbReference type="ChEBI" id="CHEBI:43474"/>
        <dbReference type="ChEBI" id="CHEBI:61977"/>
        <dbReference type="EC" id="3.1.3.16"/>
    </reaction>
</comment>
<proteinExistence type="inferred from homology"/>
<dbReference type="PANTHER" id="PTHR45848:SF4">
    <property type="entry name" value="DUAL SPECIFICITY PROTEIN PHOSPHATASE 12"/>
    <property type="match status" value="1"/>
</dbReference>
<dbReference type="FunFam" id="3.90.190.10:FF:000056">
    <property type="entry name" value="Dual specificity phosphatase 12"/>
    <property type="match status" value="1"/>
</dbReference>
<protein>
    <recommendedName>
        <fullName evidence="14">Dual specificity protein phosphatase 12</fullName>
        <ecNumber evidence="5">3.1.3.16</ecNumber>
        <ecNumber evidence="4">3.1.3.48</ecNumber>
    </recommendedName>
</protein>
<dbReference type="InterPro" id="IPR016278">
    <property type="entry name" value="DUSP12"/>
</dbReference>
<reference evidence="18 19" key="1">
    <citation type="submission" date="2020-06" db="EMBL/GenBank/DDBJ databases">
        <authorList>
            <consortium name="Wellcome Sanger Institute Data Sharing"/>
        </authorList>
    </citation>
    <scope>NUCLEOTIDE SEQUENCE [LARGE SCALE GENOMIC DNA]</scope>
</reference>
<comment type="function">
    <text evidence="13">Dual specificity phosphatase; can dephosphorylate both phosphotyrosine and phosphoserine or phosphothreonine residues. Can dephosphorylate glucokinase (in vitro). Has phosphatase activity with the synthetic substrate 6,8-difluoro-4-methylumbelliferyl phosphate and other in vitro substrates.</text>
</comment>
<dbReference type="GeneTree" id="ENSGT00930000151041"/>
<evidence type="ECO:0000256" key="2">
    <source>
        <dbReference type="ARBA" id="ARBA00004496"/>
    </source>
</evidence>
<evidence type="ECO:0000256" key="3">
    <source>
        <dbReference type="ARBA" id="ARBA00008601"/>
    </source>
</evidence>
<evidence type="ECO:0000259" key="17">
    <source>
        <dbReference type="PROSITE" id="PS50056"/>
    </source>
</evidence>
<dbReference type="Proteomes" id="UP000694580">
    <property type="component" value="Chromosome 13"/>
</dbReference>
<feature type="active site" description="Phosphocysteine intermediate" evidence="15">
    <location>
        <position position="85"/>
    </location>
</feature>
<keyword evidence="6" id="KW-0963">Cytoplasm</keyword>
<evidence type="ECO:0000256" key="4">
    <source>
        <dbReference type="ARBA" id="ARBA00013064"/>
    </source>
</evidence>
<dbReference type="GO" id="GO:0008138">
    <property type="term" value="F:protein tyrosine/serine/threonine phosphatase activity"/>
    <property type="evidence" value="ECO:0007669"/>
    <property type="project" value="InterPro"/>
</dbReference>
<dbReference type="GO" id="GO:0004725">
    <property type="term" value="F:protein tyrosine phosphatase activity"/>
    <property type="evidence" value="ECO:0007669"/>
    <property type="project" value="UniProtKB-EC"/>
</dbReference>